<dbReference type="GO" id="GO:0016787">
    <property type="term" value="F:hydrolase activity"/>
    <property type="evidence" value="ECO:0007669"/>
    <property type="project" value="InterPro"/>
</dbReference>
<dbReference type="Pfam" id="PF00149">
    <property type="entry name" value="Metallophos"/>
    <property type="match status" value="1"/>
</dbReference>
<evidence type="ECO:0000313" key="2">
    <source>
        <dbReference type="EMBL" id="VAW74242.1"/>
    </source>
</evidence>
<sequence>MKIQILSDLHIEFADFIIDTKNVDVVVLAGDIHIKKNGVIWALNNIQHIPVIYVLGNHEYYGEKYPSLVTKLKELTKGSNIHVLEKDMLTIGNVNFLGCTLWTDFRLLGEPRLSAWECEQTLNDYRKIRQLPDYRKFTPATAVKAHHESLTWLKKSLDNNTGQVNVVVTHHAPNIKSLPQHKHQDYVSAAYASNLGDIIEKHKPDYWIHGHVHHSVDYTVGGCRIVCNPRGYPDKFKTKFNPTLTIEV</sequence>
<accession>A0A3B0YFY4</accession>
<dbReference type="SUPFAM" id="SSF56300">
    <property type="entry name" value="Metallo-dependent phosphatases"/>
    <property type="match status" value="1"/>
</dbReference>
<dbReference type="InterPro" id="IPR004843">
    <property type="entry name" value="Calcineurin-like_PHP"/>
</dbReference>
<evidence type="ECO:0000259" key="1">
    <source>
        <dbReference type="Pfam" id="PF00149"/>
    </source>
</evidence>
<dbReference type="InterPro" id="IPR029052">
    <property type="entry name" value="Metallo-depent_PP-like"/>
</dbReference>
<dbReference type="AlphaFoldDB" id="A0A3B0YFY4"/>
<dbReference type="PANTHER" id="PTHR37844">
    <property type="entry name" value="SER/THR PROTEIN PHOSPHATASE SUPERFAMILY (AFU_ORTHOLOGUE AFUA_1G14840)"/>
    <property type="match status" value="1"/>
</dbReference>
<dbReference type="Gene3D" id="3.60.21.10">
    <property type="match status" value="1"/>
</dbReference>
<proteinExistence type="predicted"/>
<dbReference type="EMBL" id="UOFL01000056">
    <property type="protein sequence ID" value="VAW74242.1"/>
    <property type="molecule type" value="Genomic_DNA"/>
</dbReference>
<organism evidence="2">
    <name type="scientific">hydrothermal vent metagenome</name>
    <dbReference type="NCBI Taxonomy" id="652676"/>
    <lineage>
        <taxon>unclassified sequences</taxon>
        <taxon>metagenomes</taxon>
        <taxon>ecological metagenomes</taxon>
    </lineage>
</organism>
<dbReference type="PANTHER" id="PTHR37844:SF2">
    <property type="entry name" value="SER_THR PROTEIN PHOSPHATASE SUPERFAMILY (AFU_ORTHOLOGUE AFUA_1G14840)"/>
    <property type="match status" value="1"/>
</dbReference>
<gene>
    <name evidence="2" type="ORF">MNBD_GAMMA12-3498</name>
</gene>
<feature type="domain" description="Calcineurin-like phosphoesterase" evidence="1">
    <location>
        <begin position="1"/>
        <end position="214"/>
    </location>
</feature>
<protein>
    <submittedName>
        <fullName evidence="2">Ser/Thr protein phosphatase family protein</fullName>
    </submittedName>
</protein>
<reference evidence="2" key="1">
    <citation type="submission" date="2018-06" db="EMBL/GenBank/DDBJ databases">
        <authorList>
            <person name="Zhirakovskaya E."/>
        </authorList>
    </citation>
    <scope>NUCLEOTIDE SEQUENCE</scope>
</reference>
<name>A0A3B0YFY4_9ZZZZ</name>